<evidence type="ECO:0000313" key="1">
    <source>
        <dbReference type="EMBL" id="QJA03214.1"/>
    </source>
</evidence>
<accession>A0AAP9MHJ6</accession>
<dbReference type="RefSeq" id="WP_002611238.1">
    <property type="nucleotide sequence ID" value="NZ_BAAACC010000021.1"/>
</dbReference>
<evidence type="ECO:0000313" key="2">
    <source>
        <dbReference type="Proteomes" id="UP000503330"/>
    </source>
</evidence>
<dbReference type="AlphaFoldDB" id="A0AAP9MHJ6"/>
<organism evidence="1 2">
    <name type="scientific">Clostridium innocuum</name>
    <dbReference type="NCBI Taxonomy" id="1522"/>
    <lineage>
        <taxon>Bacteria</taxon>
        <taxon>Bacillati</taxon>
        <taxon>Bacillota</taxon>
        <taxon>Clostridia</taxon>
        <taxon>Eubacteriales</taxon>
        <taxon>Clostridiaceae</taxon>
        <taxon>Clostridium</taxon>
    </lineage>
</organism>
<sequence>MKNETYTGLSEALQALKTRYVQLPEEGIDQQTPEPFACLIRACEAVLQEEQIRRDRQLREVRKARRDGIIGRPVTPCREDFLKLTYLHDKKMVTAMEATRMDIGVAISCRTKRRYQEDEGWKI</sequence>
<dbReference type="GeneID" id="61926375"/>
<name>A0AAP9MHJ6_CLOIN</name>
<gene>
    <name evidence="1" type="ORF">G4D54_12520</name>
</gene>
<reference evidence="1 2" key="1">
    <citation type="submission" date="2020-02" db="EMBL/GenBank/DDBJ databases">
        <authorList>
            <person name="Kociolek L.K."/>
            <person name="Ozer E.A."/>
        </authorList>
    </citation>
    <scope>NUCLEOTIDE SEQUENCE [LARGE SCALE GENOMIC DNA]</scope>
    <source>
        <strain evidence="1 2">ATCC 14501</strain>
    </source>
</reference>
<protein>
    <submittedName>
        <fullName evidence="1">Uncharacterized protein</fullName>
    </submittedName>
</protein>
<proteinExistence type="predicted"/>
<dbReference type="Proteomes" id="UP000503330">
    <property type="component" value="Chromosome"/>
</dbReference>
<dbReference type="EMBL" id="CP048838">
    <property type="protein sequence ID" value="QJA03214.1"/>
    <property type="molecule type" value="Genomic_DNA"/>
</dbReference>